<keyword evidence="2" id="KW-1185">Reference proteome</keyword>
<gene>
    <name evidence="1" type="ORF">CS063_14355</name>
</gene>
<evidence type="ECO:0000313" key="2">
    <source>
        <dbReference type="Proteomes" id="UP000224460"/>
    </source>
</evidence>
<reference evidence="1" key="1">
    <citation type="submission" date="2017-10" db="EMBL/GenBank/DDBJ databases">
        <title>Genome sequence of cellulolytic Lachnospiraceae bacterium XHS1971 isolated from hotspring sediment.</title>
        <authorList>
            <person name="Vasudevan G."/>
            <person name="Joshi A.J."/>
            <person name="Hivarkar S."/>
            <person name="Lanjekar V.B."/>
            <person name="Dhakephalkar P.K."/>
            <person name="Dagar S."/>
        </authorList>
    </citation>
    <scope>NUCLEOTIDE SEQUENCE</scope>
    <source>
        <strain evidence="1">XHS1971</strain>
    </source>
</reference>
<accession>A0AC61D8F0</accession>
<protein>
    <submittedName>
        <fullName evidence="1">Uncharacterized protein</fullName>
    </submittedName>
</protein>
<evidence type="ECO:0000313" key="1">
    <source>
        <dbReference type="EMBL" id="PHV69676.1"/>
    </source>
</evidence>
<dbReference type="EMBL" id="PEDL01000020">
    <property type="protein sequence ID" value="PHV69676.1"/>
    <property type="molecule type" value="Genomic_DNA"/>
</dbReference>
<name>A0AC61D8F0_9FIRM</name>
<organism evidence="1 2">
    <name type="scientific">Sporanaerobium hydrogeniformans</name>
    <dbReference type="NCBI Taxonomy" id="3072179"/>
    <lineage>
        <taxon>Bacteria</taxon>
        <taxon>Bacillati</taxon>
        <taxon>Bacillota</taxon>
        <taxon>Clostridia</taxon>
        <taxon>Lachnospirales</taxon>
        <taxon>Lachnospiraceae</taxon>
        <taxon>Sporanaerobium</taxon>
    </lineage>
</organism>
<proteinExistence type="predicted"/>
<comment type="caution">
    <text evidence="1">The sequence shown here is derived from an EMBL/GenBank/DDBJ whole genome shotgun (WGS) entry which is preliminary data.</text>
</comment>
<dbReference type="Proteomes" id="UP000224460">
    <property type="component" value="Unassembled WGS sequence"/>
</dbReference>
<sequence>MQISVKEILKKKLPEKKDETSKRQQVALKALVGFLVIMIALTALSRFADSIIIPKVTVTNAKSGRVKHTSEFAGTIVTKEDVEIEAKEGLTIEEIFVEEGQQVNQGEQLIKLDVEELESQIKSIEVDLAKMKIQKQQLALKDPTSGNSDLVAEAKAEVERLKEDKAFEIQQIDEKMKRMEDEIVEAKKALEEAEANFESFMASNLEKQIAETKEEVEAAKKNVEKQQYEQQKALRRAEQAIEEVRKQLWVAEGDTTMLWEQLKRAQMEYEITKEDWKRNVQEAEEELAKAEEKLKKLENGEVDQSILDAEQSKISVAKETVKSKQKELEDARYNKEQSIVRYDRNIADAEQKVIEAQEESAKNSEQQSKEELNNSLDQQSLEVDIRAKEDELTKLKEIKESNSILVAPVSGTVNIINVKKGEKTSSDILMTLLSDATQYIFEAEVKNEDIKTVKVEDQVEIILDGESDAIEGETVINRIIHLRGEKLGSSKIMVNIKEGIAGTNGRMVIEKESERYDYIVPESAIYEDGQGKYVLVAKSQVTTLGEQMVVERVGVTVLDKNGEVAGIQGTFSGKDQIITKTNKPIKAGDRVRLLEQ</sequence>